<evidence type="ECO:0000313" key="5">
    <source>
        <dbReference type="EMBL" id="TPE51682.1"/>
    </source>
</evidence>
<dbReference type="InterPro" id="IPR000835">
    <property type="entry name" value="HTH_MarR-typ"/>
</dbReference>
<gene>
    <name evidence="5" type="ORF">FJM51_08260</name>
</gene>
<dbReference type="Proteomes" id="UP000319255">
    <property type="component" value="Unassembled WGS sequence"/>
</dbReference>
<dbReference type="Pfam" id="PF12802">
    <property type="entry name" value="MarR_2"/>
    <property type="match status" value="1"/>
</dbReference>
<dbReference type="SUPFAM" id="SSF46785">
    <property type="entry name" value="Winged helix' DNA-binding domain"/>
    <property type="match status" value="1"/>
</dbReference>
<dbReference type="GO" id="GO:0003700">
    <property type="term" value="F:DNA-binding transcription factor activity"/>
    <property type="evidence" value="ECO:0007669"/>
    <property type="project" value="InterPro"/>
</dbReference>
<dbReference type="InterPro" id="IPR036388">
    <property type="entry name" value="WH-like_DNA-bd_sf"/>
</dbReference>
<dbReference type="GO" id="GO:0003677">
    <property type="term" value="F:DNA binding"/>
    <property type="evidence" value="ECO:0007669"/>
    <property type="project" value="UniProtKB-KW"/>
</dbReference>
<sequence length="184" mass="20827">MKTKARAIRIGENGQRLSSPVTMREDMTILAVDNYPPFLLNVVSNAWQRMTAAIYRTRFDLGIVEWRVISMLAIEPRITANRICEVLRLDKSAVSRALGQLLAKGHVHFEAQPSDPRKRRWWLSMSGRRAHDELLTIALDCEARLIRGVSPDDLEAFLRVTRRMLANMEADIEAPGDGGADETE</sequence>
<dbReference type="RefSeq" id="WP_140453655.1">
    <property type="nucleotide sequence ID" value="NZ_VFRP01000006.1"/>
</dbReference>
<keyword evidence="3" id="KW-0804">Transcription</keyword>
<evidence type="ECO:0000256" key="1">
    <source>
        <dbReference type="ARBA" id="ARBA00023015"/>
    </source>
</evidence>
<comment type="caution">
    <text evidence="5">The sequence shown here is derived from an EMBL/GenBank/DDBJ whole genome shotgun (WGS) entry which is preliminary data.</text>
</comment>
<dbReference type="InterPro" id="IPR036390">
    <property type="entry name" value="WH_DNA-bd_sf"/>
</dbReference>
<name>A0A501WS67_9RHOB</name>
<dbReference type="PROSITE" id="PS50995">
    <property type="entry name" value="HTH_MARR_2"/>
    <property type="match status" value="1"/>
</dbReference>
<evidence type="ECO:0000259" key="4">
    <source>
        <dbReference type="PROSITE" id="PS50995"/>
    </source>
</evidence>
<dbReference type="PANTHER" id="PTHR35790">
    <property type="entry name" value="HTH-TYPE TRANSCRIPTIONAL REGULATOR PCHR"/>
    <property type="match status" value="1"/>
</dbReference>
<keyword evidence="6" id="KW-1185">Reference proteome</keyword>
<dbReference type="OrthoDB" id="8906692at2"/>
<dbReference type="Gene3D" id="1.10.10.10">
    <property type="entry name" value="Winged helix-like DNA-binding domain superfamily/Winged helix DNA-binding domain"/>
    <property type="match status" value="1"/>
</dbReference>
<dbReference type="SMART" id="SM00347">
    <property type="entry name" value="HTH_MARR"/>
    <property type="match status" value="1"/>
</dbReference>
<dbReference type="InterPro" id="IPR052067">
    <property type="entry name" value="Metal_resp_HTH_trans_reg"/>
</dbReference>
<reference evidence="5 6" key="1">
    <citation type="submission" date="2019-06" db="EMBL/GenBank/DDBJ databases">
        <title>A novel bacterium of genus Amaricoccus, isolated from marine sediment.</title>
        <authorList>
            <person name="Huang H."/>
            <person name="Mo K."/>
            <person name="Hu Y."/>
        </authorList>
    </citation>
    <scope>NUCLEOTIDE SEQUENCE [LARGE SCALE GENOMIC DNA]</scope>
    <source>
        <strain evidence="5 6">HB172011</strain>
    </source>
</reference>
<evidence type="ECO:0000256" key="3">
    <source>
        <dbReference type="ARBA" id="ARBA00023163"/>
    </source>
</evidence>
<evidence type="ECO:0000313" key="6">
    <source>
        <dbReference type="Proteomes" id="UP000319255"/>
    </source>
</evidence>
<protein>
    <submittedName>
        <fullName evidence="5">Winged helix-turn-helix transcriptional regulator</fullName>
    </submittedName>
</protein>
<dbReference type="AlphaFoldDB" id="A0A501WS67"/>
<proteinExistence type="predicted"/>
<accession>A0A501WS67</accession>
<keyword evidence="2" id="KW-0238">DNA-binding</keyword>
<dbReference type="PANTHER" id="PTHR35790:SF4">
    <property type="entry name" value="HTH-TYPE TRANSCRIPTIONAL REGULATOR PCHR"/>
    <property type="match status" value="1"/>
</dbReference>
<keyword evidence="1" id="KW-0805">Transcription regulation</keyword>
<feature type="domain" description="HTH marR-type" evidence="4">
    <location>
        <begin position="36"/>
        <end position="166"/>
    </location>
</feature>
<evidence type="ECO:0000256" key="2">
    <source>
        <dbReference type="ARBA" id="ARBA00023125"/>
    </source>
</evidence>
<organism evidence="5 6">
    <name type="scientific">Amaricoccus solimangrovi</name>
    <dbReference type="NCBI Taxonomy" id="2589815"/>
    <lineage>
        <taxon>Bacteria</taxon>
        <taxon>Pseudomonadati</taxon>
        <taxon>Pseudomonadota</taxon>
        <taxon>Alphaproteobacteria</taxon>
        <taxon>Rhodobacterales</taxon>
        <taxon>Paracoccaceae</taxon>
        <taxon>Amaricoccus</taxon>
    </lineage>
</organism>
<dbReference type="EMBL" id="VFRP01000006">
    <property type="protein sequence ID" value="TPE51682.1"/>
    <property type="molecule type" value="Genomic_DNA"/>
</dbReference>